<name>A0A644WNU4_9ZZZZ</name>
<accession>A0A644WNU4</accession>
<dbReference type="EMBL" id="VSSQ01001103">
    <property type="protein sequence ID" value="MPM05128.1"/>
    <property type="molecule type" value="Genomic_DNA"/>
</dbReference>
<gene>
    <name evidence="1" type="ORF">SDC9_51414</name>
</gene>
<dbReference type="AlphaFoldDB" id="A0A644WNU4"/>
<proteinExistence type="predicted"/>
<reference evidence="1" key="1">
    <citation type="submission" date="2019-08" db="EMBL/GenBank/DDBJ databases">
        <authorList>
            <person name="Kucharzyk K."/>
            <person name="Murdoch R.W."/>
            <person name="Higgins S."/>
            <person name="Loffler F."/>
        </authorList>
    </citation>
    <scope>NUCLEOTIDE SEQUENCE</scope>
</reference>
<evidence type="ECO:0000313" key="1">
    <source>
        <dbReference type="EMBL" id="MPM05128.1"/>
    </source>
</evidence>
<comment type="caution">
    <text evidence="1">The sequence shown here is derived from an EMBL/GenBank/DDBJ whole genome shotgun (WGS) entry which is preliminary data.</text>
</comment>
<sequence length="1217" mass="141870">MSSSNIVSWMKKFNFNKLLMWLQATAIHPNNQLYQMRFEYLIACLLTIKEMDFENNPLTYLEFKKRILTFFNATSKEFYITEDFQPYSQLKLIPYFYNGHKYYFFYGNLERPWEFINKLDYMYLKPQYQITEHFEDTYLWSLTFQTNLLRNLVSDTESSKISKGLYIPSEQYLNKFGLSLTCKENAISSALSHITPGEFSLHLIDANKTTIYEAFDALLISSSDKIIYLLPQLHIEVLFKILSKFVFESQHSKENLKKANQIIKTEFLKHSAAFFGKDSILHLIDIQKESLLRENEVAIRIAEDQILLFHILRVRHNTAFHMESAISIVKNRIKDIKSQSLLGLETAYEAPSLIPSEVLNLQGIILFQYTGISAMPIGINDLSIPVFSYDDIIRIFELLNTPVEFLNYINEHINLHQKARVILTDQLDEFAAYITNGKSFLEAGKYPNLFHFESHSWHDYYSGYLFEKYSRCIEIFEFVESFKPYYFDYVSKVSSNVYEVFNKADLLGGTVILLNNKAYFISSVIIRNNNDLKISEKFLKPLFCEYLVKLNNALDDLIFVHLSDIMPDIIYIDLLPCSAIEREPFIFLKEEVIAINSNNPVHITVRWRKAGEPHIFVLFDSENMTVLFSDEMNGGERITIHQLIIALLKYFINDAGSDVDIIADEFINANMPVDRRRFGVEAVATKNPRLVDYKPYIETTETNLSIMRRQVAEYIAISNYEPDQYPGMKAKEIIEATYRMLQEKLESTLLTFNTYLIQYAYKQLEYVEGKKENNRRKAEIDKRTHTDFDVVSSYTERSNDISLYTLAIKHIITSALKIHPTGSKSITSIEWRNILAIAHLIIEVTQTYDFSEYNLTELSVTISDLYEIQQSTHDDVFDSQKYAYEVNQNLLSEQEDKVDLPNEDETRKIIDDAFNTAYGFTFQEMLTILSALGVNDFEHTSDYPINVMERDKLCNQLHDWYQELNLNTIHQIIDFLSLTLTTYGPGSNLIPSFLMRKKERLNLCPLLSVEKNIIWGNQMCISSSRFWSSTVSDGDFPYSIDCPKIIIKAMKVIHRKRDKELEIKLAEIARKTVGCDYVISPLLKFDSIHDDLPRYPDCGEIDLLAVLPTVKKIIVGEAKNRNKRSRAYDMQLEHRDFFDEETGYYTKLKKKAEFVRNNLQLFLKHFGIIDEDGWTVESVFLVNRVYSAAFLGHDVNFILKGNFHQYLLDELNKKIID</sequence>
<organism evidence="1">
    <name type="scientific">bioreactor metagenome</name>
    <dbReference type="NCBI Taxonomy" id="1076179"/>
    <lineage>
        <taxon>unclassified sequences</taxon>
        <taxon>metagenomes</taxon>
        <taxon>ecological metagenomes</taxon>
    </lineage>
</organism>
<protein>
    <submittedName>
        <fullName evidence="1">Uncharacterized protein</fullName>
    </submittedName>
</protein>